<dbReference type="Proteomes" id="UP000700334">
    <property type="component" value="Unassembled WGS sequence"/>
</dbReference>
<evidence type="ECO:0000256" key="14">
    <source>
        <dbReference type="PIRSR" id="PIRSR601952-1"/>
    </source>
</evidence>
<feature type="compositionally biased region" description="Low complexity" evidence="18">
    <location>
        <begin position="362"/>
        <end position="371"/>
    </location>
</feature>
<dbReference type="PRINTS" id="PR00113">
    <property type="entry name" value="ALKPHPHTASE"/>
</dbReference>
<dbReference type="SMART" id="SM00098">
    <property type="entry name" value="alkPPc"/>
    <property type="match status" value="3"/>
</dbReference>
<reference evidence="20" key="1">
    <citation type="journal article" date="2021" name="Evol. Appl.">
        <title>The genome of the Pyrenean desman and the effects of bottlenecks and inbreeding on the genomic landscape of an endangered species.</title>
        <authorList>
            <person name="Escoda L."/>
            <person name="Castresana J."/>
        </authorList>
    </citation>
    <scope>NUCLEOTIDE SEQUENCE</scope>
    <source>
        <strain evidence="20">IBE-C5619</strain>
    </source>
</reference>
<dbReference type="InterPro" id="IPR001952">
    <property type="entry name" value="Alkaline_phosphatase"/>
</dbReference>
<dbReference type="Pfam" id="PF00245">
    <property type="entry name" value="Alk_phosphatase"/>
    <property type="match status" value="5"/>
</dbReference>
<evidence type="ECO:0000256" key="18">
    <source>
        <dbReference type="SAM" id="MobiDB-lite"/>
    </source>
</evidence>
<protein>
    <recommendedName>
        <fullName evidence="4 17">Alkaline phosphatase</fullName>
        <ecNumber evidence="4 17">3.1.3.1</ecNumber>
    </recommendedName>
</protein>
<feature type="binding site" evidence="15">
    <location>
        <position position="2424"/>
    </location>
    <ligand>
        <name>Zn(2+)</name>
        <dbReference type="ChEBI" id="CHEBI:29105"/>
        <label>2</label>
    </ligand>
</feature>
<evidence type="ECO:0000256" key="16">
    <source>
        <dbReference type="RuleBase" id="RU003946"/>
    </source>
</evidence>
<evidence type="ECO:0000256" key="13">
    <source>
        <dbReference type="ARBA" id="ARBA00023288"/>
    </source>
</evidence>
<feature type="compositionally biased region" description="Gly residues" evidence="18">
    <location>
        <begin position="348"/>
        <end position="361"/>
    </location>
</feature>
<evidence type="ECO:0000256" key="19">
    <source>
        <dbReference type="SAM" id="Phobius"/>
    </source>
</evidence>
<keyword evidence="8 17" id="KW-0378">Hydrolase</keyword>
<keyword evidence="6" id="KW-0336">GPI-anchor</keyword>
<comment type="catalytic activity">
    <reaction evidence="17">
        <text>a phosphate monoester + H2O = an alcohol + phosphate</text>
        <dbReference type="Rhea" id="RHEA:15017"/>
        <dbReference type="ChEBI" id="CHEBI:15377"/>
        <dbReference type="ChEBI" id="CHEBI:30879"/>
        <dbReference type="ChEBI" id="CHEBI:43474"/>
        <dbReference type="ChEBI" id="CHEBI:67140"/>
        <dbReference type="EC" id="3.1.3.1"/>
    </reaction>
</comment>
<feature type="compositionally biased region" description="Low complexity" evidence="18">
    <location>
        <begin position="249"/>
        <end position="269"/>
    </location>
</feature>
<feature type="compositionally biased region" description="Low complexity" evidence="18">
    <location>
        <begin position="886"/>
        <end position="907"/>
    </location>
</feature>
<feature type="region of interest" description="Disordered" evidence="18">
    <location>
        <begin position="395"/>
        <end position="446"/>
    </location>
</feature>
<evidence type="ECO:0000256" key="1">
    <source>
        <dbReference type="ARBA" id="ARBA00004609"/>
    </source>
</evidence>
<dbReference type="EMBL" id="JAGFMF010011706">
    <property type="protein sequence ID" value="KAG8515590.1"/>
    <property type="molecule type" value="Genomic_DNA"/>
</dbReference>
<feature type="compositionally biased region" description="Low complexity" evidence="18">
    <location>
        <begin position="580"/>
        <end position="594"/>
    </location>
</feature>
<feature type="compositionally biased region" description="Low complexity" evidence="18">
    <location>
        <begin position="685"/>
        <end position="694"/>
    </location>
</feature>
<evidence type="ECO:0000256" key="4">
    <source>
        <dbReference type="ARBA" id="ARBA00012647"/>
    </source>
</evidence>
<feature type="binding site" evidence="15">
    <location>
        <position position="2536"/>
    </location>
    <ligand>
        <name>Zn(2+)</name>
        <dbReference type="ChEBI" id="CHEBI:29105"/>
        <label>2</label>
    </ligand>
</feature>
<dbReference type="InterPro" id="IPR018299">
    <property type="entry name" value="Alkaline_phosphatase_AS"/>
</dbReference>
<keyword evidence="7 15" id="KW-0479">Metal-binding</keyword>
<feature type="transmembrane region" description="Helical" evidence="19">
    <location>
        <begin position="2598"/>
        <end position="2616"/>
    </location>
</feature>
<dbReference type="SUPFAM" id="SSF53649">
    <property type="entry name" value="Alkaline phosphatase-like"/>
    <property type="match status" value="3"/>
</dbReference>
<dbReference type="PANTHER" id="PTHR11596:SF30">
    <property type="entry name" value="INTESTINAL-TYPE ALKALINE PHOSPHATASE"/>
    <property type="match status" value="1"/>
</dbReference>
<feature type="binding site" evidence="15">
    <location>
        <position position="2146"/>
    </location>
    <ligand>
        <name>Mg(2+)</name>
        <dbReference type="ChEBI" id="CHEBI:18420"/>
    </ligand>
</feature>
<feature type="compositionally biased region" description="Basic and acidic residues" evidence="18">
    <location>
        <begin position="273"/>
        <end position="287"/>
    </location>
</feature>
<feature type="compositionally biased region" description="Low complexity" evidence="18">
    <location>
        <begin position="1590"/>
        <end position="1601"/>
    </location>
</feature>
<evidence type="ECO:0000256" key="9">
    <source>
        <dbReference type="ARBA" id="ARBA00022833"/>
    </source>
</evidence>
<evidence type="ECO:0000256" key="6">
    <source>
        <dbReference type="ARBA" id="ARBA00022622"/>
    </source>
</evidence>
<evidence type="ECO:0000256" key="3">
    <source>
        <dbReference type="ARBA" id="ARBA00011738"/>
    </source>
</evidence>
<feature type="region of interest" description="Disordered" evidence="18">
    <location>
        <begin position="1"/>
        <end position="381"/>
    </location>
</feature>
<comment type="similarity">
    <text evidence="2 16">Belongs to the alkaline phosphatase family.</text>
</comment>
<feature type="binding site" evidence="15">
    <location>
        <position position="2420"/>
    </location>
    <ligand>
        <name>Zn(2+)</name>
        <dbReference type="ChEBI" id="CHEBI:29105"/>
        <label>2</label>
    </ligand>
</feature>
<dbReference type="GO" id="GO:0098552">
    <property type="term" value="C:side of membrane"/>
    <property type="evidence" value="ECO:0007669"/>
    <property type="project" value="UniProtKB-KW"/>
</dbReference>
<keyword evidence="19" id="KW-1133">Transmembrane helix</keyword>
<feature type="region of interest" description="Disordered" evidence="18">
    <location>
        <begin position="941"/>
        <end position="1001"/>
    </location>
</feature>
<keyword evidence="12" id="KW-0325">Glycoprotein</keyword>
<dbReference type="EC" id="3.1.3.1" evidence="4 17"/>
<keyword evidence="9 15" id="KW-0862">Zinc</keyword>
<feature type="compositionally biased region" description="Basic residues" evidence="18">
    <location>
        <begin position="296"/>
        <end position="311"/>
    </location>
</feature>
<feature type="non-terminal residue" evidence="20">
    <location>
        <position position="2619"/>
    </location>
</feature>
<dbReference type="Gene3D" id="3.40.720.10">
    <property type="entry name" value="Alkaline Phosphatase, subunit A"/>
    <property type="match status" value="4"/>
</dbReference>
<sequence length="2619" mass="277441">SARPDGESGAESRWGRQRVGRLQEQQAAPRRLALRGCLSRGAGSPGVGGGEDLPRGVQAGAARPGQPSLTEKGHGSAWGGAGGVQPREQPLTMAPPDGAGRGVKRCRVQRGCSWGRRVGGAAPERDQATGEMQLQLLLGPRAGAGGRASRGGSDNPGRGSKSRVSTRMGATELTPGRQGVQATAEQGRQRQSRPSWVQAPLASAGRPLPPPPGLSSGRPQAPGGRPVATAPMEESASDLRPPWGQGRMTPAGAQPGAARRGGAARTCTPETPLLRREVATRSLERRGRQGPLGPRSPRRLTPRARGPRSKRQWALPSPASAAPGSAAGPAWHSGRPGLERLPLPLGARGRGTPGRPLGGRPRGMPRAGRPRSPVPPELEGCDQVNKCGRCRVLGGGGAQRDGSSQPREGEEQEALESKNYPSYCGARSAHSPAWTAPSVPEEGGWARGEPCRKPALPGGAPGRAKDCRPLALVKMRLRSFLKEGAPCTVPPGGGEKVCLLHRTPLGEAVLRGRGSALRAKASRGPAGCAASAVAKIEALLTGRDLGALVKMRLRSFLKEGARCLRAPLGRFTASLTPSHGGWAPAQSAAATAPGKGKRSTPHSAPPPSCNFEGPPGAAWVGVQRGRGCCASSLDRGTSPLLAHRRSLPTSPEEGRAWTGLLAGGRAGGEDERSLAQAEKPPGPSPRSALRASSPHPSPGPGALGPRSLPFVRRGHSAAEPDPRWPSRRPEPTSWGYSPLISPVGELPKCTLSMPGRSPGAQLGLQASSAFQPASWVCLGLLAAPAWPDCSPRRRPDAGMTSGKETEASPRGCCACCCPKWGRTASPRGPSVTAGALRPDVLFWGASLRRHDSSWSIWVRSPERQAWASAPATRGAEAAVHRHRLQPARPSPTAVATSPSVASASVRAQGSQPGQAVSVHPPAGLQETLTSAVEAGAQLSRDAGHIERQLPKVTPPPRPLGTQLGPLEMWPSLDWVTSHYPGTETSDPGGSRDSPVRVRPPEPPSRYYPVWPPPPAMQGLLLLALLSLGLRPPEEDPAFWNRKAAQALDTARKLQPTERVAKNLIMFLGDGMGVSTVTAARILKGQKSGKPGPHSPLAMDRFPYVALAKTYNVDRQVPDSAATGTAYLCGVKGRFQTIGVSAAARHGQCNTTRGNEVTSVMYRAKEAGKSVGVVTTTRVQHASPAGTYTHVVNRDWYSDANMPQDALQGHRPPAGLQHGHRRESHGGAGGVQRPSVHGPGRCPCQLGQACGQKVILGGGRKYMFAKGTPDVEYPRDPSHNGVRKDGRNLVAEWLAQHPGGQYVWNRTALIRASQDPAVTHIMGLFEPRDMKYELYRDPARDPSLTEMVEAALRVLSRNPKGFYLFVEGGRIDHGHHDGLAHLALTEAVMFDDTIDRAGQLVSDKDTLTLVTADHSHVFSFGGYTLRGSSIFGLAPKKAVDGKAYTSILYGNGPGYPLFSQSRPNVTEAQSSEPTYKQQAAVPLTSETHGGEDVAVFARGPQAHLVHGVQEQHVLAHVMAFAACLEPYTHCGLQASADSPETSAALPGPTAVPPALLLLAPPPLHLPAPAMQSPLWLPLLLSLQLPIAAMASREAPSSPSQEASPKRTQSSRMPWPPEEEDPAFWNRRGAEALHDAKNLQPTERAAKNLIMFLGDGMGVSTVTAARILKGQKSGKPSPDTSLAMDRFPYVALAKTYSVDWQVPESAATATAYLCGVKTNHETIGVSAAARYNQCNTTRGNEVTSVMYRAKEAGKSVGVVTTTRVQDASPAGTYAHTVNREWYSDEDLPEDALVGGCKDIAHQLVYNMDIDVILGGGRKYMFAKGTPDPEYPRDPSHNGVRKDGRNLVAEWLAQHPGGQYVWNRTALIRASQDPAVTHIMGNDPHPPWPSWLPASLARVCAPLPTGLFEPRDMKYELAGQLTSEEDTLTLVTADHSHVFTFGGYTPRGSSILGRLATGAEPLTGGTGKASDGKAYTALLYANGPGYAVHGGARPDVTEAQSSEPTYKQQAAVPLTSETHGGEDVAVFARGPQAHLVHGVQEQHVLAHVMAFAACLEPYTHCGLQASADSPETSAALPGPSAVPPALLLLAGGPRLLLLGLFLPLAAGVIPAAEEDPAFWNRKAAQALDIAKKLQPIQTKAKNLILFLGDGMGIPTVTAARILKGQLNGSLGPETPLAMDRFPYVALSKTYNVDRQVPDSAATGTAYLCGVKTNYETIGVSAAARHSQCNTTQGNEVTSVMYRAKKAGKSVGVVTTTRVQHASPAGTYAHVVNRDWYSDANMPQDALVGGCKDIAHQLVYNMDIDVILGGGRKYMFANGTPDVEYPLNSTQHGIRKDGRNLVLEWLAKHPGGQYVWNRTALIRASQDPAVTHIMGLFEPGDTKYELYRDPARDPSLTEMVEAALRVLSRNPKGFYLFVEGGRIDHGHHDGLAHLALTEAVMFDDTIDRAGQLVSDKDTLTLVTADHSHVFSFGGYTLRGSSIFGLAPKKAVDGKAYTSILYGNGPGYPLFSQSRPNVTEAQSSEPTYKQQAAVPLTSETHGGEDVAVFARGPQAHLVHGVQEQHVLAHVMAFAACLEPYTHCGLQASADSPETSAALPGPTAVPPALLLLAVALLLLLLTRAP</sequence>
<evidence type="ECO:0000256" key="15">
    <source>
        <dbReference type="PIRSR" id="PIRSR601952-2"/>
    </source>
</evidence>
<dbReference type="GO" id="GO:0046872">
    <property type="term" value="F:metal ion binding"/>
    <property type="evidence" value="ECO:0007669"/>
    <property type="project" value="UniProtKB-KW"/>
</dbReference>
<comment type="cofactor">
    <cofactor evidence="15">
        <name>Mg(2+)</name>
        <dbReference type="ChEBI" id="CHEBI:18420"/>
    </cofactor>
    <text evidence="15">Binds 1 Mg(2+) ion.</text>
</comment>
<feature type="compositionally biased region" description="Low complexity" evidence="18">
    <location>
        <begin position="316"/>
        <end position="347"/>
    </location>
</feature>
<evidence type="ECO:0000256" key="12">
    <source>
        <dbReference type="ARBA" id="ARBA00023180"/>
    </source>
</evidence>
<evidence type="ECO:0000313" key="21">
    <source>
        <dbReference type="Proteomes" id="UP000700334"/>
    </source>
</evidence>
<comment type="caution">
    <text evidence="20">The sequence shown here is derived from an EMBL/GenBank/DDBJ whole genome shotgun (WGS) entry which is preliminary data.</text>
</comment>
<evidence type="ECO:0000256" key="10">
    <source>
        <dbReference type="ARBA" id="ARBA00022842"/>
    </source>
</evidence>
<feature type="region of interest" description="Disordered" evidence="18">
    <location>
        <begin position="640"/>
        <end position="737"/>
    </location>
</feature>
<dbReference type="FunFam" id="3.40.720.10:FF:000008">
    <property type="entry name" value="Alkaline phosphatase"/>
    <property type="match status" value="1"/>
</dbReference>
<comment type="cofactor">
    <cofactor evidence="15">
        <name>Zn(2+)</name>
        <dbReference type="ChEBI" id="CHEBI:29105"/>
    </cofactor>
    <text evidence="15">Binds 2 Zn(2+) ions.</text>
</comment>
<dbReference type="OrthoDB" id="5818554at2759"/>
<feature type="binding site" evidence="15">
    <location>
        <position position="2146"/>
    </location>
    <ligand>
        <name>Zn(2+)</name>
        <dbReference type="ChEBI" id="CHEBI:29105"/>
        <label>2</label>
    </ligand>
</feature>
<keyword evidence="11 19" id="KW-0472">Membrane</keyword>
<dbReference type="InterPro" id="IPR017850">
    <property type="entry name" value="Alkaline_phosphatase_core_sf"/>
</dbReference>
<feature type="binding site" evidence="15">
    <location>
        <position position="2259"/>
    </location>
    <ligand>
        <name>Mg(2+)</name>
        <dbReference type="ChEBI" id="CHEBI:18420"/>
    </ligand>
</feature>
<evidence type="ECO:0000256" key="7">
    <source>
        <dbReference type="ARBA" id="ARBA00022723"/>
    </source>
</evidence>
<evidence type="ECO:0000313" key="20">
    <source>
        <dbReference type="EMBL" id="KAG8515590.1"/>
    </source>
</evidence>
<feature type="region of interest" description="Disordered" evidence="18">
    <location>
        <begin position="576"/>
        <end position="610"/>
    </location>
</feature>
<comment type="subunit">
    <text evidence="3">Homodimer.</text>
</comment>
<feature type="region of interest" description="Disordered" evidence="18">
    <location>
        <begin position="881"/>
        <end position="920"/>
    </location>
</feature>
<evidence type="ECO:0000256" key="5">
    <source>
        <dbReference type="ARBA" id="ARBA00022475"/>
    </source>
</evidence>
<dbReference type="PANTHER" id="PTHR11596">
    <property type="entry name" value="ALKALINE PHOSPHATASE"/>
    <property type="match status" value="1"/>
</dbReference>
<keyword evidence="10 15" id="KW-0460">Magnesium</keyword>
<evidence type="ECO:0000256" key="17">
    <source>
        <dbReference type="RuleBase" id="RU003947"/>
    </source>
</evidence>
<dbReference type="CDD" id="cd16012">
    <property type="entry name" value="ALP"/>
    <property type="match status" value="3"/>
</dbReference>
<keyword evidence="5" id="KW-1003">Cell membrane</keyword>
<accession>A0A8J6AE85</accession>
<evidence type="ECO:0000256" key="8">
    <source>
        <dbReference type="ARBA" id="ARBA00022801"/>
    </source>
</evidence>
<organism evidence="20 21">
    <name type="scientific">Galemys pyrenaicus</name>
    <name type="common">Iberian desman</name>
    <name type="synonym">Pyrenean desman</name>
    <dbReference type="NCBI Taxonomy" id="202257"/>
    <lineage>
        <taxon>Eukaryota</taxon>
        <taxon>Metazoa</taxon>
        <taxon>Chordata</taxon>
        <taxon>Craniata</taxon>
        <taxon>Vertebrata</taxon>
        <taxon>Euteleostomi</taxon>
        <taxon>Mammalia</taxon>
        <taxon>Eutheria</taxon>
        <taxon>Laurasiatheria</taxon>
        <taxon>Eulipotyphla</taxon>
        <taxon>Talpidae</taxon>
        <taxon>Galemys</taxon>
    </lineage>
</organism>
<keyword evidence="21" id="KW-1185">Reference proteome</keyword>
<proteinExistence type="inferred from homology"/>
<feature type="region of interest" description="Disordered" evidence="18">
    <location>
        <begin position="1590"/>
        <end position="1620"/>
    </location>
</feature>
<evidence type="ECO:0000256" key="11">
    <source>
        <dbReference type="ARBA" id="ARBA00023136"/>
    </source>
</evidence>
<keyword evidence="13" id="KW-0449">Lipoprotein</keyword>
<comment type="subcellular location">
    <subcellularLocation>
        <location evidence="1">Cell membrane</location>
        <topology evidence="1">Lipid-anchor</topology>
        <topology evidence="1">GPI-anchor</topology>
    </subcellularLocation>
</comment>
<feature type="active site" description="Phosphoserine intermediate" evidence="14">
    <location>
        <position position="2196"/>
    </location>
</feature>
<dbReference type="PROSITE" id="PS00123">
    <property type="entry name" value="ALKALINE_PHOSPHATASE"/>
    <property type="match status" value="2"/>
</dbReference>
<feature type="compositionally biased region" description="Basic and acidic residues" evidence="18">
    <location>
        <begin position="716"/>
        <end position="730"/>
    </location>
</feature>
<feature type="region of interest" description="Disordered" evidence="18">
    <location>
        <begin position="1208"/>
        <end position="1233"/>
    </location>
</feature>
<gene>
    <name evidence="20" type="ORF">J0S82_013565</name>
</gene>
<feature type="binding site" evidence="15">
    <location>
        <position position="2415"/>
    </location>
    <ligand>
        <name>Mg(2+)</name>
        <dbReference type="ChEBI" id="CHEBI:18420"/>
    </ligand>
</feature>
<dbReference type="GO" id="GO:0004035">
    <property type="term" value="F:alkaline phosphatase activity"/>
    <property type="evidence" value="ECO:0007669"/>
    <property type="project" value="UniProtKB-EC"/>
</dbReference>
<evidence type="ECO:0000256" key="2">
    <source>
        <dbReference type="ARBA" id="ARBA00005984"/>
    </source>
</evidence>
<name>A0A8J6AE85_GALPY</name>
<feature type="binding site" evidence="15">
    <location>
        <position position="2461"/>
    </location>
    <ligand>
        <name>Zn(2+)</name>
        <dbReference type="ChEBI" id="CHEBI:29105"/>
        <label>2</label>
    </ligand>
</feature>
<feature type="binding site" evidence="15">
    <location>
        <position position="2257"/>
    </location>
    <ligand>
        <name>Mg(2+)</name>
        <dbReference type="ChEBI" id="CHEBI:18420"/>
    </ligand>
</feature>
<keyword evidence="19" id="KW-0812">Transmembrane</keyword>
<dbReference type="GO" id="GO:0005886">
    <property type="term" value="C:plasma membrane"/>
    <property type="evidence" value="ECO:0007669"/>
    <property type="project" value="UniProtKB-SubCell"/>
</dbReference>
<feature type="binding site" evidence="15">
    <location>
        <position position="2462"/>
    </location>
    <ligand>
        <name>Zn(2+)</name>
        <dbReference type="ChEBI" id="CHEBI:29105"/>
        <label>2</label>
    </ligand>
</feature>